<dbReference type="GO" id="GO:0033539">
    <property type="term" value="P:fatty acid beta-oxidation using acyl-CoA dehydrogenase"/>
    <property type="evidence" value="ECO:0007669"/>
    <property type="project" value="TreeGrafter"/>
</dbReference>
<evidence type="ECO:0000256" key="5">
    <source>
        <dbReference type="ARBA" id="ARBA00022827"/>
    </source>
</evidence>
<dbReference type="GO" id="GO:0050660">
    <property type="term" value="F:flavin adenine dinucleotide binding"/>
    <property type="evidence" value="ECO:0007669"/>
    <property type="project" value="InterPro"/>
</dbReference>
<gene>
    <name evidence="10" type="ORF">UFOPK4098_00513</name>
    <name evidence="11" type="ORF">UFOPK4347_00724</name>
</gene>
<comment type="similarity">
    <text evidence="2">Belongs to the acyl-CoA dehydrogenase family.</text>
</comment>
<dbReference type="AlphaFoldDB" id="A0A6J7QLI9"/>
<evidence type="ECO:0000313" key="11">
    <source>
        <dbReference type="EMBL" id="CAB5064302.1"/>
    </source>
</evidence>
<feature type="domain" description="Acyl-CoA oxidase/dehydrogenase middle" evidence="8">
    <location>
        <begin position="133"/>
        <end position="233"/>
    </location>
</feature>
<keyword evidence="6" id="KW-0560">Oxidoreductase</keyword>
<dbReference type="Pfam" id="PF00441">
    <property type="entry name" value="Acyl-CoA_dh_1"/>
    <property type="match status" value="1"/>
</dbReference>
<dbReference type="EMBL" id="CAFBQU010000014">
    <property type="protein sequence ID" value="CAB5064302.1"/>
    <property type="molecule type" value="Genomic_DNA"/>
</dbReference>
<evidence type="ECO:0000256" key="4">
    <source>
        <dbReference type="ARBA" id="ARBA00022630"/>
    </source>
</evidence>
<dbReference type="InterPro" id="IPR009075">
    <property type="entry name" value="AcylCo_DH/oxidase_C"/>
</dbReference>
<protein>
    <submittedName>
        <fullName evidence="10">Unannotated protein</fullName>
    </submittedName>
</protein>
<dbReference type="Pfam" id="PF02771">
    <property type="entry name" value="Acyl-CoA_dh_N"/>
    <property type="match status" value="1"/>
</dbReference>
<dbReference type="InterPro" id="IPR050741">
    <property type="entry name" value="Acyl-CoA_dehydrogenase"/>
</dbReference>
<accession>A0A6J7QLI9</accession>
<dbReference type="SUPFAM" id="SSF47203">
    <property type="entry name" value="Acyl-CoA dehydrogenase C-terminal domain-like"/>
    <property type="match status" value="1"/>
</dbReference>
<dbReference type="GO" id="GO:0005737">
    <property type="term" value="C:cytoplasm"/>
    <property type="evidence" value="ECO:0007669"/>
    <property type="project" value="TreeGrafter"/>
</dbReference>
<dbReference type="InterPro" id="IPR036250">
    <property type="entry name" value="AcylCo_DH-like_C"/>
</dbReference>
<dbReference type="InterPro" id="IPR037069">
    <property type="entry name" value="AcylCoA_DH/ox_N_sf"/>
</dbReference>
<dbReference type="PANTHER" id="PTHR48083:SF13">
    <property type="entry name" value="ACYL-COA DEHYDROGENASE FAMILY MEMBER 11"/>
    <property type="match status" value="1"/>
</dbReference>
<evidence type="ECO:0000256" key="6">
    <source>
        <dbReference type="ARBA" id="ARBA00023002"/>
    </source>
</evidence>
<comment type="subunit">
    <text evidence="3">Homodimer.</text>
</comment>
<evidence type="ECO:0000256" key="3">
    <source>
        <dbReference type="ARBA" id="ARBA00011738"/>
    </source>
</evidence>
<evidence type="ECO:0000313" key="10">
    <source>
        <dbReference type="EMBL" id="CAB5014914.1"/>
    </source>
</evidence>
<dbReference type="Pfam" id="PF02770">
    <property type="entry name" value="Acyl-CoA_dh_M"/>
    <property type="match status" value="1"/>
</dbReference>
<reference evidence="10" key="1">
    <citation type="submission" date="2020-05" db="EMBL/GenBank/DDBJ databases">
        <authorList>
            <person name="Chiriac C."/>
            <person name="Salcher M."/>
            <person name="Ghai R."/>
            <person name="Kavagutti S V."/>
        </authorList>
    </citation>
    <scope>NUCLEOTIDE SEQUENCE</scope>
</reference>
<dbReference type="InterPro" id="IPR013786">
    <property type="entry name" value="AcylCoA_DH/ox_N"/>
</dbReference>
<keyword evidence="4" id="KW-0285">Flavoprotein</keyword>
<dbReference type="InterPro" id="IPR046373">
    <property type="entry name" value="Acyl-CoA_Oxase/DH_mid-dom_sf"/>
</dbReference>
<keyword evidence="5" id="KW-0274">FAD</keyword>
<proteinExistence type="inferred from homology"/>
<organism evidence="10">
    <name type="scientific">freshwater metagenome</name>
    <dbReference type="NCBI Taxonomy" id="449393"/>
    <lineage>
        <taxon>unclassified sequences</taxon>
        <taxon>metagenomes</taxon>
        <taxon>ecological metagenomes</taxon>
    </lineage>
</organism>
<evidence type="ECO:0000259" key="9">
    <source>
        <dbReference type="Pfam" id="PF02771"/>
    </source>
</evidence>
<dbReference type="Gene3D" id="2.40.110.10">
    <property type="entry name" value="Butyryl-CoA Dehydrogenase, subunit A, domain 2"/>
    <property type="match status" value="1"/>
</dbReference>
<feature type="domain" description="Acyl-CoA dehydrogenase/oxidase N-terminal" evidence="9">
    <location>
        <begin position="11"/>
        <end position="129"/>
    </location>
</feature>
<sequence>MDFALTPRCLEYREKLLAFMDEMIYPNEELYEEQLREAGNPHAQPPIMEELKKEARKRGLWNLFQPHKEWGPGLTNAEYAPLAEILGRSSIASESCNCNAPDTGNMEVLTMFGTPEQQDLWLRPLLEGEIRSAFAMTEPAVASSDATNISLSIERDGDHYVLNGRKWWTSNAFHPNTKILIVMGKTDPKAAPHQQQSQILVPIDTPGVTLKRNLTVFGYIDQEGHAETIFDNVRVPVSNLIANEGDGFMISQARLGPGRIHHCMRTIGAAERALEMLCQRSLNRTTFGKRVAERSNIQDWIAEARIDLEMIRLLTMKTAWLMDTVGNKGARTEIAAIKVAAPVMALKIIDRAIQVHGAGGISQDFPLARMYAHIRSLRLADGPDEVHKMTIARAELRKYDPSFRTDGVSTIAPGGGRG</sequence>
<dbReference type="Gene3D" id="1.10.540.10">
    <property type="entry name" value="Acyl-CoA dehydrogenase/oxidase, N-terminal domain"/>
    <property type="match status" value="1"/>
</dbReference>
<dbReference type="GO" id="GO:0003995">
    <property type="term" value="F:acyl-CoA dehydrogenase activity"/>
    <property type="evidence" value="ECO:0007669"/>
    <property type="project" value="TreeGrafter"/>
</dbReference>
<evidence type="ECO:0000259" key="7">
    <source>
        <dbReference type="Pfam" id="PF00441"/>
    </source>
</evidence>
<dbReference type="SUPFAM" id="SSF56645">
    <property type="entry name" value="Acyl-CoA dehydrogenase NM domain-like"/>
    <property type="match status" value="1"/>
</dbReference>
<dbReference type="PANTHER" id="PTHR48083">
    <property type="entry name" value="MEDIUM-CHAIN SPECIFIC ACYL-COA DEHYDROGENASE, MITOCHONDRIAL-RELATED"/>
    <property type="match status" value="1"/>
</dbReference>
<dbReference type="EMBL" id="CAFBPN010000016">
    <property type="protein sequence ID" value="CAB5014914.1"/>
    <property type="molecule type" value="Genomic_DNA"/>
</dbReference>
<evidence type="ECO:0000256" key="2">
    <source>
        <dbReference type="ARBA" id="ARBA00009347"/>
    </source>
</evidence>
<name>A0A6J7QLI9_9ZZZZ</name>
<comment type="cofactor">
    <cofactor evidence="1">
        <name>FAD</name>
        <dbReference type="ChEBI" id="CHEBI:57692"/>
    </cofactor>
</comment>
<dbReference type="Gene3D" id="1.20.140.10">
    <property type="entry name" value="Butyryl-CoA Dehydrogenase, subunit A, domain 3"/>
    <property type="match status" value="1"/>
</dbReference>
<feature type="domain" description="Acyl-CoA dehydrogenase/oxidase C-terminal" evidence="7">
    <location>
        <begin position="245"/>
        <end position="394"/>
    </location>
</feature>
<evidence type="ECO:0000259" key="8">
    <source>
        <dbReference type="Pfam" id="PF02770"/>
    </source>
</evidence>
<evidence type="ECO:0000256" key="1">
    <source>
        <dbReference type="ARBA" id="ARBA00001974"/>
    </source>
</evidence>
<dbReference type="FunFam" id="2.40.110.10:FF:000002">
    <property type="entry name" value="Acyl-CoA dehydrogenase fadE12"/>
    <property type="match status" value="1"/>
</dbReference>
<dbReference type="InterPro" id="IPR009100">
    <property type="entry name" value="AcylCoA_DH/oxidase_NM_dom_sf"/>
</dbReference>
<dbReference type="InterPro" id="IPR006091">
    <property type="entry name" value="Acyl-CoA_Oxase/DH_mid-dom"/>
</dbReference>